<organism evidence="1">
    <name type="scientific">Tupanvirus deep ocean</name>
    <dbReference type="NCBI Taxonomy" id="2126984"/>
    <lineage>
        <taxon>Viruses</taxon>
        <taxon>Varidnaviria</taxon>
        <taxon>Bamfordvirae</taxon>
        <taxon>Nucleocytoviricota</taxon>
        <taxon>Megaviricetes</taxon>
        <taxon>Imitervirales</taxon>
        <taxon>Mimiviridae</taxon>
        <taxon>Megamimivirinae</taxon>
        <taxon>Tupanvirus</taxon>
        <taxon>Tupanvirus altamarinense</taxon>
    </lineage>
</organism>
<proteinExistence type="predicted"/>
<sequence length="284" mass="33577">MNNLAVIAIASGKYTEYLPYYVYSTLKTNKDTHIFIITQKEFMDNNIYEAFDYIDKNTSFANKYSIIFVSDDIKLHKYVGVHPYSGYYRQIVDPDIYRNFKYCYIGDVDFISTEDIVQGRISLIKSLDTSFYNILRGTTPKRLTGLHLVNVNKYLQKYEKKINKLNKMTLSDFDKYIEKRNGEEFMSDIIDKEEFDKISQFMLTKDFDTRDIFHHGLHIGVARSGTVEYINKSLIEHSHTQKYLKQYIDIFWNDQHLKNIHNIIKLKEYGIVKNMVASKFNLTV</sequence>
<reference evidence="1" key="1">
    <citation type="submission" date="2017-06" db="EMBL/GenBank/DDBJ databases">
        <authorList>
            <person name="Assis F.L."/>
            <person name="Abrahao J.S."/>
            <person name="Silva L."/>
            <person name="Khalil J.B."/>
            <person name="Rodrigues R."/>
            <person name="Silva L.S."/>
            <person name="Boratto P."/>
            <person name="Andrade M."/>
            <person name="Kroon E.G."/>
            <person name="Ribeiro B."/>
            <person name="Bergier I."/>
            <person name="Seligmann H."/>
            <person name="Ghigo E."/>
            <person name="Colson P."/>
            <person name="Levasseur A."/>
            <person name="Raoult D."/>
            <person name="Scola B.L."/>
        </authorList>
    </citation>
    <scope>NUCLEOTIDE SEQUENCE</scope>
    <source>
        <strain evidence="1">Deep ocean</strain>
    </source>
</reference>
<name>A0A6N1NPT3_9VIRU</name>
<accession>A0A6N1NPT3</accession>
<reference evidence="1" key="2">
    <citation type="journal article" date="2018" name="Nat. Commun.">
        <title>Tailed giant Tupanvirus possesses the most complete translational apparatus of the known virosphere.</title>
        <authorList>
            <person name="Abrahao J."/>
            <person name="Silva L."/>
            <person name="Silva L.S."/>
            <person name="Khalil J.Y.B."/>
            <person name="Rodrigues R."/>
            <person name="Arantes T."/>
            <person name="Assis F."/>
            <person name="Boratto P."/>
            <person name="Andrade M."/>
            <person name="Kroon E.G."/>
            <person name="Ribeiro B."/>
            <person name="Bergier I."/>
            <person name="Seligmann H."/>
            <person name="Ghigo E."/>
            <person name="Colson P."/>
            <person name="Levasseur A."/>
            <person name="Kroemer G."/>
            <person name="Raoult D."/>
            <person name="La Scola B."/>
        </authorList>
    </citation>
    <scope>NUCLEOTIDE SEQUENCE [LARGE SCALE GENOMIC DNA]</scope>
    <source>
        <strain evidence="1">Deep ocean</strain>
    </source>
</reference>
<evidence type="ECO:0000313" key="1">
    <source>
        <dbReference type="EMBL" id="QKU33958.1"/>
    </source>
</evidence>
<dbReference type="EMBL" id="MF405918">
    <property type="protein sequence ID" value="QKU33958.1"/>
    <property type="molecule type" value="Genomic_DNA"/>
</dbReference>
<dbReference type="GeneID" id="80517261"/>
<dbReference type="RefSeq" id="YP_010780570.1">
    <property type="nucleotide sequence ID" value="NC_075038.1"/>
</dbReference>
<protein>
    <submittedName>
        <fullName evidence="1">Uncharacterized protein</fullName>
    </submittedName>
</protein>
<dbReference type="KEGG" id="vg:80517261"/>